<dbReference type="STRING" id="1123360.thalar_02530"/>
<evidence type="ECO:0000259" key="5">
    <source>
        <dbReference type="Pfam" id="PF01979"/>
    </source>
</evidence>
<name>S9QAA0_9RHOB</name>
<feature type="domain" description="Amidohydrolase-related" evidence="5">
    <location>
        <begin position="48"/>
        <end position="427"/>
    </location>
</feature>
<keyword evidence="8" id="KW-1185">Reference proteome</keyword>
<dbReference type="GO" id="GO:0046872">
    <property type="term" value="F:metal ion binding"/>
    <property type="evidence" value="ECO:0007669"/>
    <property type="project" value="UniProtKB-KW"/>
</dbReference>
<dbReference type="InterPro" id="IPR055156">
    <property type="entry name" value="HutF-like_N"/>
</dbReference>
<comment type="caution">
    <text evidence="7">The sequence shown here is derived from an EMBL/GenBank/DDBJ whole genome shotgun (WGS) entry which is preliminary data.</text>
</comment>
<dbReference type="SUPFAM" id="SSF51556">
    <property type="entry name" value="Metallo-dependent hydrolases"/>
    <property type="match status" value="1"/>
</dbReference>
<dbReference type="Pfam" id="PF22429">
    <property type="entry name" value="HutF_N"/>
    <property type="match status" value="1"/>
</dbReference>
<sequence length="456" mass="49712">MQMIWTETALLPTGWASNVSIGIDGQGRIGDVQWDASAPDEAIRVPLLLPAPVNVHSHAFQRAMAGLTERRGPDPSDSFWTWRQLMFRFLDRLTPEHIEAITAFVQMEMLEAGYGASVEFHYLHHQPGGAAYDDIAETSARVVAASNQSGIGLCLLPVHYQFGGCDQRALTSGQIRFGNTFEQFQTLHDAAAGHVGQASADSSIGVAPHSLRAVGIEDLKRCGTVFPEGPIHMHLAEQRAEVAEVEAHWGARPVTWALDNMRLDGRWCLIHCTQMTPEETIALARSGAVAGLCPITESSLGDGIFDAVRWVDNDGVFAIGSDSNIRISLTEELRTLDYSQRLRDGTRAALASSDKSTGRRMFDGMLQGGAQASGRETGRIAAGCWADFLALETRSEHMWGLDGDTALDAWIFAGDDRLVTDVWSAGRHMVQHGQHVERAGIVAAYKRTIDALRDAL</sequence>
<accession>S9QAA0</accession>
<dbReference type="EMBL" id="AONI01000013">
    <property type="protein sequence ID" value="EPX78301.1"/>
    <property type="molecule type" value="Genomic_DNA"/>
</dbReference>
<dbReference type="PANTHER" id="PTHR11271">
    <property type="entry name" value="GUANINE DEAMINASE"/>
    <property type="match status" value="1"/>
</dbReference>
<dbReference type="GO" id="GO:0019239">
    <property type="term" value="F:deaminase activity"/>
    <property type="evidence" value="ECO:0007669"/>
    <property type="project" value="TreeGrafter"/>
</dbReference>
<keyword evidence="4" id="KW-0862">Zinc</keyword>
<dbReference type="NCBIfam" id="TIGR02022">
    <property type="entry name" value="hutF"/>
    <property type="match status" value="1"/>
</dbReference>
<evidence type="ECO:0000256" key="4">
    <source>
        <dbReference type="ARBA" id="ARBA00022833"/>
    </source>
</evidence>
<dbReference type="PANTHER" id="PTHR11271:SF48">
    <property type="entry name" value="AMIDOHYDROLASE-RELATED DOMAIN-CONTAINING PROTEIN"/>
    <property type="match status" value="1"/>
</dbReference>
<dbReference type="Gene3D" id="2.30.40.10">
    <property type="entry name" value="Urease, subunit C, domain 1"/>
    <property type="match status" value="1"/>
</dbReference>
<feature type="domain" description="Formimidoylglutamate deiminase N-terminal" evidence="6">
    <location>
        <begin position="1"/>
        <end position="38"/>
    </location>
</feature>
<evidence type="ECO:0000313" key="7">
    <source>
        <dbReference type="EMBL" id="EPX78301.1"/>
    </source>
</evidence>
<protein>
    <submittedName>
        <fullName evidence="7">Formiminoglutamic iminohydrolase</fullName>
        <ecNumber evidence="7">3.5.3.13</ecNumber>
    </submittedName>
</protein>
<dbReference type="NCBIfam" id="NF006684">
    <property type="entry name" value="PRK09229.1-5"/>
    <property type="match status" value="1"/>
</dbReference>
<dbReference type="InterPro" id="IPR010252">
    <property type="entry name" value="HutF"/>
</dbReference>
<dbReference type="Proteomes" id="UP000015351">
    <property type="component" value="Unassembled WGS sequence"/>
</dbReference>
<evidence type="ECO:0000256" key="2">
    <source>
        <dbReference type="ARBA" id="ARBA00022723"/>
    </source>
</evidence>
<keyword evidence="2" id="KW-0479">Metal-binding</keyword>
<dbReference type="HOGENOM" id="CLU_012358_3_0_5"/>
<dbReference type="RefSeq" id="WP_021101459.1">
    <property type="nucleotide sequence ID" value="NZ_KE557311.1"/>
</dbReference>
<comment type="cofactor">
    <cofactor evidence="1">
        <name>Zn(2+)</name>
        <dbReference type="ChEBI" id="CHEBI:29105"/>
    </cofactor>
</comment>
<dbReference type="Gene3D" id="3.20.20.140">
    <property type="entry name" value="Metal-dependent hydrolases"/>
    <property type="match status" value="1"/>
</dbReference>
<dbReference type="InterPro" id="IPR011059">
    <property type="entry name" value="Metal-dep_hydrolase_composite"/>
</dbReference>
<dbReference type="Pfam" id="PF01979">
    <property type="entry name" value="Amidohydro_1"/>
    <property type="match status" value="1"/>
</dbReference>
<dbReference type="PATRIC" id="fig|1123360.3.peg.2508"/>
<evidence type="ECO:0000256" key="1">
    <source>
        <dbReference type="ARBA" id="ARBA00001947"/>
    </source>
</evidence>
<dbReference type="EC" id="3.5.3.13" evidence="7"/>
<dbReference type="InterPro" id="IPR051607">
    <property type="entry name" value="Metallo-dep_hydrolases"/>
</dbReference>
<dbReference type="eggNOG" id="COG0402">
    <property type="taxonomic scope" value="Bacteria"/>
</dbReference>
<dbReference type="GO" id="GO:0050416">
    <property type="term" value="F:formimidoylglutamate deiminase activity"/>
    <property type="evidence" value="ECO:0007669"/>
    <property type="project" value="UniProtKB-EC"/>
</dbReference>
<evidence type="ECO:0000259" key="6">
    <source>
        <dbReference type="Pfam" id="PF22429"/>
    </source>
</evidence>
<dbReference type="GO" id="GO:0005829">
    <property type="term" value="C:cytosol"/>
    <property type="evidence" value="ECO:0007669"/>
    <property type="project" value="TreeGrafter"/>
</dbReference>
<proteinExistence type="predicted"/>
<dbReference type="InterPro" id="IPR006680">
    <property type="entry name" value="Amidohydro-rel"/>
</dbReference>
<dbReference type="InterPro" id="IPR032466">
    <property type="entry name" value="Metal_Hydrolase"/>
</dbReference>
<dbReference type="AlphaFoldDB" id="S9QAA0"/>
<evidence type="ECO:0000256" key="3">
    <source>
        <dbReference type="ARBA" id="ARBA00022801"/>
    </source>
</evidence>
<evidence type="ECO:0000313" key="8">
    <source>
        <dbReference type="Proteomes" id="UP000015351"/>
    </source>
</evidence>
<reference evidence="8" key="1">
    <citation type="journal article" date="2013" name="Stand. Genomic Sci.">
        <title>Genome sequence of the Litoreibacter arenae type strain (DSM 19593(T)), a member of the Roseobacter clade isolated from sea sand.</title>
        <authorList>
            <person name="Riedel T."/>
            <person name="Fiebig A."/>
            <person name="Petersen J."/>
            <person name="Gronow S."/>
            <person name="Kyrpides N.C."/>
            <person name="Goker M."/>
            <person name="Klenk H.P."/>
        </authorList>
    </citation>
    <scope>NUCLEOTIDE SEQUENCE [LARGE SCALE GENOMIC DNA]</scope>
    <source>
        <strain evidence="8">DSM 19593</strain>
    </source>
</reference>
<organism evidence="7 8">
    <name type="scientific">Litoreibacter arenae DSM 19593</name>
    <dbReference type="NCBI Taxonomy" id="1123360"/>
    <lineage>
        <taxon>Bacteria</taxon>
        <taxon>Pseudomonadati</taxon>
        <taxon>Pseudomonadota</taxon>
        <taxon>Alphaproteobacteria</taxon>
        <taxon>Rhodobacterales</taxon>
        <taxon>Roseobacteraceae</taxon>
        <taxon>Litoreibacter</taxon>
    </lineage>
</organism>
<dbReference type="SUPFAM" id="SSF51338">
    <property type="entry name" value="Composite domain of metallo-dependent hydrolases"/>
    <property type="match status" value="1"/>
</dbReference>
<dbReference type="OrthoDB" id="9796020at2"/>
<keyword evidence="3 7" id="KW-0378">Hydrolase</keyword>
<gene>
    <name evidence="7" type="ORF">thalar_02530</name>
</gene>